<feature type="chain" id="PRO_5004588362" description="Invertebrate defensins family profile domain-containing protein" evidence="1">
    <location>
        <begin position="18"/>
        <end position="96"/>
    </location>
</feature>
<reference evidence="2" key="2">
    <citation type="submission" date="2015-06" db="UniProtKB">
        <authorList>
            <consortium name="EnsemblMetazoa"/>
        </authorList>
    </citation>
    <scope>IDENTIFICATION</scope>
</reference>
<evidence type="ECO:0008006" key="4">
    <source>
        <dbReference type="Google" id="ProtNLM"/>
    </source>
</evidence>
<dbReference type="GO" id="GO:0051707">
    <property type="term" value="P:response to other organism"/>
    <property type="evidence" value="ECO:0007669"/>
    <property type="project" value="UniProtKB-ARBA"/>
</dbReference>
<dbReference type="EMBL" id="CAQQ02092204">
    <property type="status" value="NOT_ANNOTATED_CDS"/>
    <property type="molecule type" value="Genomic_DNA"/>
</dbReference>
<proteinExistence type="predicted"/>
<keyword evidence="1" id="KW-0732">Signal</keyword>
<evidence type="ECO:0000256" key="1">
    <source>
        <dbReference type="SAM" id="SignalP"/>
    </source>
</evidence>
<evidence type="ECO:0000313" key="3">
    <source>
        <dbReference type="Proteomes" id="UP000015102"/>
    </source>
</evidence>
<name>T1GJS5_MEGSC</name>
<reference evidence="3" key="1">
    <citation type="submission" date="2013-02" db="EMBL/GenBank/DDBJ databases">
        <authorList>
            <person name="Hughes D."/>
        </authorList>
    </citation>
    <scope>NUCLEOTIDE SEQUENCE</scope>
    <source>
        <strain>Durham</strain>
        <strain evidence="3">NC isolate 2 -- Noor lab</strain>
    </source>
</reference>
<dbReference type="AlphaFoldDB" id="T1GJS5"/>
<dbReference type="InterPro" id="IPR036574">
    <property type="entry name" value="Scorpion_toxin-like_sf"/>
</dbReference>
<dbReference type="EnsemblMetazoa" id="MESCA003729-RA">
    <property type="protein sequence ID" value="MESCA003729-PA"/>
    <property type="gene ID" value="MESCA003729"/>
</dbReference>
<dbReference type="HOGENOM" id="CLU_2362110_0_0_1"/>
<keyword evidence="3" id="KW-1185">Reference proteome</keyword>
<protein>
    <recommendedName>
        <fullName evidence="4">Invertebrate defensins family profile domain-containing protein</fullName>
    </recommendedName>
</protein>
<dbReference type="Proteomes" id="UP000015102">
    <property type="component" value="Unassembled WGS sequence"/>
</dbReference>
<feature type="signal peptide" evidence="1">
    <location>
        <begin position="1"/>
        <end position="17"/>
    </location>
</feature>
<evidence type="ECO:0000313" key="2">
    <source>
        <dbReference type="EnsemblMetazoa" id="MESCA003729-PA"/>
    </source>
</evidence>
<sequence>MKLLFLAIVFATSFAAASHHSTTTSATTTTDAIGATEGPSRQGRVFFFMGGGDPCQSIGAIFVGGDLKCTIACALRGSPQGGYCNDDNECQCNTIE</sequence>
<accession>T1GJS5</accession>
<organism evidence="2 3">
    <name type="scientific">Megaselia scalaris</name>
    <name type="common">Humpbacked fly</name>
    <name type="synonym">Phora scalaris</name>
    <dbReference type="NCBI Taxonomy" id="36166"/>
    <lineage>
        <taxon>Eukaryota</taxon>
        <taxon>Metazoa</taxon>
        <taxon>Ecdysozoa</taxon>
        <taxon>Arthropoda</taxon>
        <taxon>Hexapoda</taxon>
        <taxon>Insecta</taxon>
        <taxon>Pterygota</taxon>
        <taxon>Neoptera</taxon>
        <taxon>Endopterygota</taxon>
        <taxon>Diptera</taxon>
        <taxon>Brachycera</taxon>
        <taxon>Muscomorpha</taxon>
        <taxon>Platypezoidea</taxon>
        <taxon>Phoridae</taxon>
        <taxon>Megaseliini</taxon>
        <taxon>Megaselia</taxon>
    </lineage>
</organism>
<dbReference type="Gene3D" id="3.30.30.10">
    <property type="entry name" value="Knottin, scorpion toxin-like"/>
    <property type="match status" value="1"/>
</dbReference>